<dbReference type="InterPro" id="IPR055349">
    <property type="entry name" value="GH2_GIPC"/>
</dbReference>
<dbReference type="InterPro" id="IPR056814">
    <property type="entry name" value="GIPC1-3_GH1"/>
</dbReference>
<evidence type="ECO:0000256" key="1">
    <source>
        <dbReference type="SAM" id="MobiDB-lite"/>
    </source>
</evidence>
<dbReference type="Pfam" id="PF25082">
    <property type="entry name" value="GIPC1_GH2"/>
    <property type="match status" value="1"/>
</dbReference>
<proteinExistence type="predicted"/>
<sequence>MSASAEKLHQKQPRNRFSPRAGADDANQQPQLAFYCQLDHGSTTGLISDYSRIAHCFDIRPKEILFCTLNTHKIDMSELLGSQIGLDDFIFAHKKELTLADNGAGYLFVKRIKSNSIMDRLRAVVQVGDHIAKLNGLTLRLLLLDRAPGAAALEARHSLPATADGGRETLRFRADGLAIRIEYLQQNDCNAREQIEQINNTLESYMGISDNPDDCGKSLRTRSTAWTLPRRLTAPCSRIPSTFQRISFSKSGKLRLAREIIIEDIIIYTLIYLHTQTVEIL</sequence>
<evidence type="ECO:0008006" key="6">
    <source>
        <dbReference type="Google" id="ProtNLM"/>
    </source>
</evidence>
<dbReference type="EMBL" id="NNAY01004813">
    <property type="protein sequence ID" value="OXU17379.1"/>
    <property type="molecule type" value="Genomic_DNA"/>
</dbReference>
<dbReference type="AlphaFoldDB" id="A0A232EG92"/>
<dbReference type="STRING" id="543379.A0A232EG92"/>
<organism evidence="4 5">
    <name type="scientific">Trichomalopsis sarcophagae</name>
    <dbReference type="NCBI Taxonomy" id="543379"/>
    <lineage>
        <taxon>Eukaryota</taxon>
        <taxon>Metazoa</taxon>
        <taxon>Ecdysozoa</taxon>
        <taxon>Arthropoda</taxon>
        <taxon>Hexapoda</taxon>
        <taxon>Insecta</taxon>
        <taxon>Pterygota</taxon>
        <taxon>Neoptera</taxon>
        <taxon>Endopterygota</taxon>
        <taxon>Hymenoptera</taxon>
        <taxon>Apocrita</taxon>
        <taxon>Proctotrupomorpha</taxon>
        <taxon>Chalcidoidea</taxon>
        <taxon>Pteromalidae</taxon>
        <taxon>Pteromalinae</taxon>
        <taxon>Trichomalopsis</taxon>
    </lineage>
</organism>
<name>A0A232EG92_9HYME</name>
<reference evidence="4 5" key="1">
    <citation type="journal article" date="2017" name="Curr. Biol.">
        <title>The Evolution of Venom by Co-option of Single-Copy Genes.</title>
        <authorList>
            <person name="Martinson E.O."/>
            <person name="Mrinalini"/>
            <person name="Kelkar Y.D."/>
            <person name="Chang C.H."/>
            <person name="Werren J.H."/>
        </authorList>
    </citation>
    <scope>NUCLEOTIDE SEQUENCE [LARGE SCALE GENOMIC DNA]</scope>
    <source>
        <strain evidence="4 5">Alberta</strain>
        <tissue evidence="4">Whole body</tissue>
    </source>
</reference>
<gene>
    <name evidence="4" type="ORF">TSAR_003650</name>
</gene>
<evidence type="ECO:0000313" key="5">
    <source>
        <dbReference type="Proteomes" id="UP000215335"/>
    </source>
</evidence>
<evidence type="ECO:0000259" key="2">
    <source>
        <dbReference type="Pfam" id="PF25082"/>
    </source>
</evidence>
<evidence type="ECO:0000313" key="4">
    <source>
        <dbReference type="EMBL" id="OXU17379.1"/>
    </source>
</evidence>
<protein>
    <recommendedName>
        <fullName evidence="6">PDZ domain-containing protein</fullName>
    </recommendedName>
</protein>
<dbReference type="PANTHER" id="PTHR12259:SF1">
    <property type="entry name" value="GH21964P"/>
    <property type="match status" value="1"/>
</dbReference>
<dbReference type="PANTHER" id="PTHR12259">
    <property type="entry name" value="RGS-GAIP INTERACTING PROTEIN GIPC"/>
    <property type="match status" value="1"/>
</dbReference>
<dbReference type="Pfam" id="PF25083">
    <property type="entry name" value="GIPC1_GH1"/>
    <property type="match status" value="1"/>
</dbReference>
<feature type="domain" description="GIPC1-3 GH1" evidence="3">
    <location>
        <begin position="34"/>
        <end position="92"/>
    </location>
</feature>
<dbReference type="InterPro" id="IPR017379">
    <property type="entry name" value="GIPC1/2/3"/>
</dbReference>
<dbReference type="Proteomes" id="UP000215335">
    <property type="component" value="Unassembled WGS sequence"/>
</dbReference>
<evidence type="ECO:0000259" key="3">
    <source>
        <dbReference type="Pfam" id="PF25083"/>
    </source>
</evidence>
<feature type="region of interest" description="Disordered" evidence="1">
    <location>
        <begin position="1"/>
        <end position="25"/>
    </location>
</feature>
<feature type="domain" description="GIPC GH2" evidence="2">
    <location>
        <begin position="166"/>
        <end position="211"/>
    </location>
</feature>
<comment type="caution">
    <text evidence="4">The sequence shown here is derived from an EMBL/GenBank/DDBJ whole genome shotgun (WGS) entry which is preliminary data.</text>
</comment>
<keyword evidence="5" id="KW-1185">Reference proteome</keyword>
<dbReference type="OrthoDB" id="6509831at2759"/>
<accession>A0A232EG92</accession>